<reference evidence="4 5" key="2">
    <citation type="journal article" date="2009" name="Proc. Natl. Acad. Sci. U.S.A.">
        <title>On the chimeric nature, thermophilic origin, and phylogenetic placement of the Thermotogales.</title>
        <authorList>
            <person name="Zhaxybayeva O."/>
            <person name="Swithers K.S."/>
            <person name="Lapierre P."/>
            <person name="Fournier G.P."/>
            <person name="Bickhart D.M."/>
            <person name="DeBoy R.T."/>
            <person name="Nelson K.E."/>
            <person name="Nesbo C.L."/>
            <person name="Doolittle W.F."/>
            <person name="Gogarten J.P."/>
            <person name="Noll K.M."/>
        </authorList>
    </citation>
    <scope>NUCLEOTIDE SEQUENCE [LARGE SCALE GENOMIC DNA]</scope>
    <source>
        <strain evidence="5">ATCC BAA-301 / DSM 14385 / NBRC 107922 / TMO</strain>
    </source>
</reference>
<organism evidence="4 5">
    <name type="scientific">Pseudothermotoga lettingae (strain ATCC BAA-301 / DSM 14385 / NBRC 107922 / TMO)</name>
    <name type="common">Thermotoga lettingae</name>
    <dbReference type="NCBI Taxonomy" id="416591"/>
    <lineage>
        <taxon>Bacteria</taxon>
        <taxon>Thermotogati</taxon>
        <taxon>Thermotogota</taxon>
        <taxon>Thermotogae</taxon>
        <taxon>Thermotogales</taxon>
        <taxon>Thermotogaceae</taxon>
        <taxon>Pseudothermotoga</taxon>
    </lineage>
</organism>
<evidence type="ECO:0000313" key="4">
    <source>
        <dbReference type="EMBL" id="ABV34437.1"/>
    </source>
</evidence>
<feature type="chain" id="PRO_5002719651" evidence="2">
    <location>
        <begin position="19"/>
        <end position="385"/>
    </location>
</feature>
<dbReference type="Pfam" id="PF00263">
    <property type="entry name" value="Secretin"/>
    <property type="match status" value="1"/>
</dbReference>
<accession>A8F8F3</accession>
<evidence type="ECO:0000313" key="5">
    <source>
        <dbReference type="Proteomes" id="UP000002016"/>
    </source>
</evidence>
<evidence type="ECO:0000259" key="3">
    <source>
        <dbReference type="Pfam" id="PF00263"/>
    </source>
</evidence>
<dbReference type="InterPro" id="IPR001775">
    <property type="entry name" value="GspD/PilQ"/>
</dbReference>
<dbReference type="RefSeq" id="WP_012003913.1">
    <property type="nucleotide sequence ID" value="NC_009828.1"/>
</dbReference>
<proteinExistence type="inferred from homology"/>
<evidence type="ECO:0000256" key="1">
    <source>
        <dbReference type="RuleBase" id="RU004003"/>
    </source>
</evidence>
<dbReference type="PANTHER" id="PTHR30332">
    <property type="entry name" value="PROBABLE GENERAL SECRETION PATHWAY PROTEIN D"/>
    <property type="match status" value="1"/>
</dbReference>
<sequence length="385" mass="42368" precursor="true">MKRFSILIVFLIALTSLAEEEPLVTNIFQDTYILDALADISAQSGVPIIADTTVSGFVTIELNEVPLEKALKMILMPGGYTFIKVDGFYFVGAPDPKNPAFRYLVQTKVIKPSYLKVDSIRNLLPSFYEPFIKIDTENNLITITAPEQIIAKFEEDLKNIDIPPRQVKISVVVSEVSKDNLGEIGLDQIGYTFGANQQYNEDWTAVLGLISGVLSVQTDVFGTIVARLRALEQDQKAKIKADPWIIVQENKPARLFVGQREIIILQPEEGTTTTETVDVGVGIDITARVVGKNELEINVAPNISHFTTAQTTSSLSTKRSELSTTLRIQSGQTVVISGLTVENSSDGYTGIPLLGNIPLLRYLFGVKSDSQSQREVIIFLSAEIL</sequence>
<dbReference type="STRING" id="416591.Tlet_1883"/>
<dbReference type="AlphaFoldDB" id="A8F8F3"/>
<dbReference type="eggNOG" id="COG4796">
    <property type="taxonomic scope" value="Bacteria"/>
</dbReference>
<dbReference type="Proteomes" id="UP000002016">
    <property type="component" value="Chromosome"/>
</dbReference>
<dbReference type="InterPro" id="IPR050810">
    <property type="entry name" value="Bact_Secretion_Sys_Channel"/>
</dbReference>
<dbReference type="HOGENOM" id="CLU_059922_0_0_0"/>
<keyword evidence="5" id="KW-1185">Reference proteome</keyword>
<dbReference type="Gene3D" id="3.30.1370.130">
    <property type="match status" value="1"/>
</dbReference>
<name>A8F8F3_PSELT</name>
<dbReference type="GO" id="GO:0015627">
    <property type="term" value="C:type II protein secretion system complex"/>
    <property type="evidence" value="ECO:0007669"/>
    <property type="project" value="TreeGrafter"/>
</dbReference>
<dbReference type="GO" id="GO:0009306">
    <property type="term" value="P:protein secretion"/>
    <property type="evidence" value="ECO:0007669"/>
    <property type="project" value="InterPro"/>
</dbReference>
<comment type="similarity">
    <text evidence="1">Belongs to the bacterial secretin family.</text>
</comment>
<dbReference type="PANTHER" id="PTHR30332:SF17">
    <property type="entry name" value="TYPE IV PILIATION SYSTEM PROTEIN DR_0774-RELATED"/>
    <property type="match status" value="1"/>
</dbReference>
<dbReference type="InterPro" id="IPR004846">
    <property type="entry name" value="T2SS/T3SS_dom"/>
</dbReference>
<dbReference type="OrthoDB" id="43068at2"/>
<dbReference type="KEGG" id="tle:Tlet_1883"/>
<dbReference type="PRINTS" id="PR00811">
    <property type="entry name" value="BCTERIALGSPD"/>
</dbReference>
<gene>
    <name evidence="4" type="ordered locus">Tlet_1883</name>
</gene>
<keyword evidence="2" id="KW-0732">Signal</keyword>
<feature type="signal peptide" evidence="2">
    <location>
        <begin position="1"/>
        <end position="18"/>
    </location>
</feature>
<dbReference type="EMBL" id="CP000812">
    <property type="protein sequence ID" value="ABV34437.1"/>
    <property type="molecule type" value="Genomic_DNA"/>
</dbReference>
<feature type="domain" description="Type II/III secretion system secretin-like" evidence="3">
    <location>
        <begin position="230"/>
        <end position="385"/>
    </location>
</feature>
<protein>
    <submittedName>
        <fullName evidence="4">Type II and III secretion system protein</fullName>
    </submittedName>
</protein>
<reference evidence="4 5" key="1">
    <citation type="submission" date="2007-08" db="EMBL/GenBank/DDBJ databases">
        <title>Complete sequence of Thermotoga lettingae TMO.</title>
        <authorList>
            <consortium name="US DOE Joint Genome Institute"/>
            <person name="Copeland A."/>
            <person name="Lucas S."/>
            <person name="Lapidus A."/>
            <person name="Barry K."/>
            <person name="Glavina del Rio T."/>
            <person name="Dalin E."/>
            <person name="Tice H."/>
            <person name="Pitluck S."/>
            <person name="Foster B."/>
            <person name="Bruce D."/>
            <person name="Schmutz J."/>
            <person name="Larimer F."/>
            <person name="Land M."/>
            <person name="Hauser L."/>
            <person name="Kyrpides N."/>
            <person name="Mikhailova N."/>
            <person name="Nelson K."/>
            <person name="Gogarten J.P."/>
            <person name="Noll K."/>
            <person name="Richardson P."/>
        </authorList>
    </citation>
    <scope>NUCLEOTIDE SEQUENCE [LARGE SCALE GENOMIC DNA]</scope>
    <source>
        <strain evidence="5">ATCC BAA-301 / DSM 14385 / NBRC 107922 / TMO</strain>
    </source>
</reference>
<evidence type="ECO:0000256" key="2">
    <source>
        <dbReference type="SAM" id="SignalP"/>
    </source>
</evidence>
<dbReference type="PRINTS" id="PR01032">
    <property type="entry name" value="PHAGEIV"/>
</dbReference>